<dbReference type="InterPro" id="IPR058533">
    <property type="entry name" value="Cation_efflux_TM"/>
</dbReference>
<dbReference type="AlphaFoldDB" id="A0A7Y4P4I5"/>
<feature type="transmembrane region" description="Helical" evidence="7">
    <location>
        <begin position="126"/>
        <end position="147"/>
    </location>
</feature>
<reference evidence="10 11" key="1">
    <citation type="submission" date="2020-05" db="EMBL/GenBank/DDBJ databases">
        <authorList>
            <person name="Niu N."/>
        </authorList>
    </citation>
    <scope>NUCLEOTIDE SEQUENCE [LARGE SCALE GENOMIC DNA]</scope>
    <source>
        <strain evidence="10 11">LMG10982</strain>
    </source>
</reference>
<feature type="domain" description="Cation efflux protein transmembrane" evidence="8">
    <location>
        <begin position="23"/>
        <end position="216"/>
    </location>
</feature>
<keyword evidence="6 7" id="KW-0472">Membrane</keyword>
<dbReference type="SUPFAM" id="SSF160240">
    <property type="entry name" value="Cation efflux protein cytoplasmic domain-like"/>
    <property type="match status" value="1"/>
</dbReference>
<dbReference type="Pfam" id="PF01545">
    <property type="entry name" value="Cation_efflux"/>
    <property type="match status" value="1"/>
</dbReference>
<dbReference type="SUPFAM" id="SSF161111">
    <property type="entry name" value="Cation efflux protein transmembrane domain-like"/>
    <property type="match status" value="1"/>
</dbReference>
<sequence>MRQSNSPSISALERKQAASRSTWVSVLVNFLLCMMQFLTGVWAASAALIADAIHSLSDLVSDTIVLIANKFSDAPPDEEHPYGHYRFENVASLFIGLLLIGIGTSMIWHGANILLEGSSHLPNVHYIALVTAGVVLIAKECLFRYLLAIGKKVESTMLIVNAWHARSDSLSSLIVFIAILAHLAGITWADIAASIIVGAMISKVGIRFTWDAIQELSDQAANKQEIAHIKEIISSTPGVMGFHKLRTRKSGDFILVEVDLNFPSEMTVKEAHSIAFKVSQRLRESGKVIEVLTHFDPIDEHV</sequence>
<evidence type="ECO:0000259" key="9">
    <source>
        <dbReference type="Pfam" id="PF16916"/>
    </source>
</evidence>
<evidence type="ECO:0000256" key="6">
    <source>
        <dbReference type="ARBA" id="ARBA00023136"/>
    </source>
</evidence>
<gene>
    <name evidence="10" type="ORF">HKX40_01150</name>
</gene>
<dbReference type="InterPro" id="IPR027470">
    <property type="entry name" value="Cation_efflux_CTD"/>
</dbReference>
<dbReference type="InterPro" id="IPR036837">
    <property type="entry name" value="Cation_efflux_CTD_sf"/>
</dbReference>
<protein>
    <submittedName>
        <fullName evidence="10">Cation transporter</fullName>
    </submittedName>
</protein>
<feature type="domain" description="Cation efflux protein cytoplasmic" evidence="9">
    <location>
        <begin position="223"/>
        <end position="297"/>
    </location>
</feature>
<evidence type="ECO:0000256" key="5">
    <source>
        <dbReference type="ARBA" id="ARBA00022989"/>
    </source>
</evidence>
<keyword evidence="11" id="KW-1185">Reference proteome</keyword>
<evidence type="ECO:0000256" key="2">
    <source>
        <dbReference type="ARBA" id="ARBA00008114"/>
    </source>
</evidence>
<feature type="transmembrane region" description="Helical" evidence="7">
    <location>
        <begin position="90"/>
        <end position="114"/>
    </location>
</feature>
<comment type="caution">
    <text evidence="10">The sequence shown here is derived from an EMBL/GenBank/DDBJ whole genome shotgun (WGS) entry which is preliminary data.</text>
</comment>
<comment type="similarity">
    <text evidence="2">Belongs to the cation diffusion facilitator (CDF) transporter (TC 2.A.4) family.</text>
</comment>
<dbReference type="InterPro" id="IPR050291">
    <property type="entry name" value="CDF_Transporter"/>
</dbReference>
<evidence type="ECO:0000256" key="4">
    <source>
        <dbReference type="ARBA" id="ARBA00022692"/>
    </source>
</evidence>
<dbReference type="NCBIfam" id="TIGR01297">
    <property type="entry name" value="CDF"/>
    <property type="match status" value="1"/>
</dbReference>
<dbReference type="InterPro" id="IPR002524">
    <property type="entry name" value="Cation_efflux"/>
</dbReference>
<dbReference type="Proteomes" id="UP000541421">
    <property type="component" value="Unassembled WGS sequence"/>
</dbReference>
<dbReference type="Pfam" id="PF16916">
    <property type="entry name" value="ZT_dimer"/>
    <property type="match status" value="1"/>
</dbReference>
<feature type="transmembrane region" description="Helical" evidence="7">
    <location>
        <begin position="21"/>
        <end position="50"/>
    </location>
</feature>
<dbReference type="EMBL" id="JABGBO010000001">
    <property type="protein sequence ID" value="NOL48748.1"/>
    <property type="molecule type" value="Genomic_DNA"/>
</dbReference>
<dbReference type="PANTHER" id="PTHR43840:SF15">
    <property type="entry name" value="MITOCHONDRIAL METAL TRANSPORTER 1-RELATED"/>
    <property type="match status" value="1"/>
</dbReference>
<evidence type="ECO:0000313" key="10">
    <source>
        <dbReference type="EMBL" id="NOL48748.1"/>
    </source>
</evidence>
<keyword evidence="5 7" id="KW-1133">Transmembrane helix</keyword>
<dbReference type="InterPro" id="IPR027469">
    <property type="entry name" value="Cation_efflux_TMD_sf"/>
</dbReference>
<name>A0A7Y4P4I5_9BURK</name>
<evidence type="ECO:0000256" key="1">
    <source>
        <dbReference type="ARBA" id="ARBA00004141"/>
    </source>
</evidence>
<dbReference type="GO" id="GO:0008324">
    <property type="term" value="F:monoatomic cation transmembrane transporter activity"/>
    <property type="evidence" value="ECO:0007669"/>
    <property type="project" value="InterPro"/>
</dbReference>
<keyword evidence="3" id="KW-0813">Transport</keyword>
<proteinExistence type="inferred from homology"/>
<evidence type="ECO:0000256" key="7">
    <source>
        <dbReference type="SAM" id="Phobius"/>
    </source>
</evidence>
<organism evidence="10 11">
    <name type="scientific">Pelistega europaea</name>
    <dbReference type="NCBI Taxonomy" id="106147"/>
    <lineage>
        <taxon>Bacteria</taxon>
        <taxon>Pseudomonadati</taxon>
        <taxon>Pseudomonadota</taxon>
        <taxon>Betaproteobacteria</taxon>
        <taxon>Burkholderiales</taxon>
        <taxon>Alcaligenaceae</taxon>
        <taxon>Pelistega</taxon>
    </lineage>
</organism>
<evidence type="ECO:0000259" key="8">
    <source>
        <dbReference type="Pfam" id="PF01545"/>
    </source>
</evidence>
<feature type="transmembrane region" description="Helical" evidence="7">
    <location>
        <begin position="173"/>
        <end position="201"/>
    </location>
</feature>
<dbReference type="FunFam" id="1.20.1510.10:FF:000006">
    <property type="entry name" value="Divalent cation efflux transporter"/>
    <property type="match status" value="1"/>
</dbReference>
<keyword evidence="4 7" id="KW-0812">Transmembrane</keyword>
<dbReference type="Gene3D" id="3.30.70.1350">
    <property type="entry name" value="Cation efflux protein, cytoplasmic domain"/>
    <property type="match status" value="1"/>
</dbReference>
<accession>A0A7Y4P4I5</accession>
<dbReference type="GO" id="GO:0016020">
    <property type="term" value="C:membrane"/>
    <property type="evidence" value="ECO:0007669"/>
    <property type="project" value="UniProtKB-SubCell"/>
</dbReference>
<dbReference type="Gene3D" id="1.20.1510.10">
    <property type="entry name" value="Cation efflux protein transmembrane domain"/>
    <property type="match status" value="1"/>
</dbReference>
<dbReference type="PANTHER" id="PTHR43840">
    <property type="entry name" value="MITOCHONDRIAL METAL TRANSPORTER 1-RELATED"/>
    <property type="match status" value="1"/>
</dbReference>
<evidence type="ECO:0000313" key="11">
    <source>
        <dbReference type="Proteomes" id="UP000541421"/>
    </source>
</evidence>
<dbReference type="RefSeq" id="WP_171587727.1">
    <property type="nucleotide sequence ID" value="NZ_JABGBO010000001.1"/>
</dbReference>
<comment type="subcellular location">
    <subcellularLocation>
        <location evidence="1">Membrane</location>
        <topology evidence="1">Multi-pass membrane protein</topology>
    </subcellularLocation>
</comment>
<evidence type="ECO:0000256" key="3">
    <source>
        <dbReference type="ARBA" id="ARBA00022448"/>
    </source>
</evidence>